<dbReference type="PANTHER" id="PTHR36480:SF9">
    <property type="entry name" value="OS06G0121700 PROTEIN"/>
    <property type="match status" value="1"/>
</dbReference>
<dbReference type="Gramene" id="ORUFI06G01210.1">
    <property type="protein sequence ID" value="ORUFI06G01210.1"/>
    <property type="gene ID" value="ORUFI06G01210"/>
</dbReference>
<sequence length="210" mass="22583">MATSSTKQLWSRSSWRWSTKQYILVGLAGTLGATAVVIAISALFSPTEMDFSITKASHRLSSEAEDGMQMMNLTVAVANPGCRAWVEYRRLDVSLWYTTPRNGGGVPSWLGSSLIGQTAAVVQPPRNTTAIEVPVVLLFKGLAEGEMRSTTVSVQVDATVRFLIAGMRLACTRPYHIAVSCNLGFALSDNATTGSSFRNPVNCHAAAPRN</sequence>
<dbReference type="HOGENOM" id="CLU_097698_1_0_1"/>
<keyword evidence="1" id="KW-0812">Transmembrane</keyword>
<keyword evidence="3" id="KW-1185">Reference proteome</keyword>
<evidence type="ECO:0000313" key="2">
    <source>
        <dbReference type="EnsemblPlants" id="ORUFI06G01210.1"/>
    </source>
</evidence>
<protein>
    <recommendedName>
        <fullName evidence="4">Late embryogenesis abundant protein LEA-2 subgroup domain-containing protein</fullName>
    </recommendedName>
</protein>
<proteinExistence type="predicted"/>
<dbReference type="Proteomes" id="UP000008022">
    <property type="component" value="Unassembled WGS sequence"/>
</dbReference>
<keyword evidence="1" id="KW-0472">Membrane</keyword>
<evidence type="ECO:0000256" key="1">
    <source>
        <dbReference type="SAM" id="Phobius"/>
    </source>
</evidence>
<reference evidence="2" key="2">
    <citation type="submission" date="2015-06" db="UniProtKB">
        <authorList>
            <consortium name="EnsemblPlants"/>
        </authorList>
    </citation>
    <scope>IDENTIFICATION</scope>
</reference>
<feature type="transmembrane region" description="Helical" evidence="1">
    <location>
        <begin position="21"/>
        <end position="44"/>
    </location>
</feature>
<dbReference type="EnsemblPlants" id="ORUFI06G01210.1">
    <property type="protein sequence ID" value="ORUFI06G01210.1"/>
    <property type="gene ID" value="ORUFI06G01210"/>
</dbReference>
<dbReference type="AlphaFoldDB" id="A0A0E0PSR3"/>
<name>A0A0E0PSR3_ORYRU</name>
<dbReference type="OMA" id="YHIAVSC"/>
<reference evidence="3" key="1">
    <citation type="submission" date="2013-06" db="EMBL/GenBank/DDBJ databases">
        <authorList>
            <person name="Zhao Q."/>
        </authorList>
    </citation>
    <scope>NUCLEOTIDE SEQUENCE</scope>
    <source>
        <strain evidence="3">cv. W1943</strain>
    </source>
</reference>
<keyword evidence="1" id="KW-1133">Transmembrane helix</keyword>
<accession>A0A0E0PSR3</accession>
<dbReference type="PANTHER" id="PTHR36480">
    <property type="entry name" value="OS06G0118900 PROTEIN-RELATED"/>
    <property type="match status" value="1"/>
</dbReference>
<evidence type="ECO:0008006" key="4">
    <source>
        <dbReference type="Google" id="ProtNLM"/>
    </source>
</evidence>
<evidence type="ECO:0000313" key="3">
    <source>
        <dbReference type="Proteomes" id="UP000008022"/>
    </source>
</evidence>
<organism evidence="2 3">
    <name type="scientific">Oryza rufipogon</name>
    <name type="common">Brownbeard rice</name>
    <name type="synonym">Asian wild rice</name>
    <dbReference type="NCBI Taxonomy" id="4529"/>
    <lineage>
        <taxon>Eukaryota</taxon>
        <taxon>Viridiplantae</taxon>
        <taxon>Streptophyta</taxon>
        <taxon>Embryophyta</taxon>
        <taxon>Tracheophyta</taxon>
        <taxon>Spermatophyta</taxon>
        <taxon>Magnoliopsida</taxon>
        <taxon>Liliopsida</taxon>
        <taxon>Poales</taxon>
        <taxon>Poaceae</taxon>
        <taxon>BOP clade</taxon>
        <taxon>Oryzoideae</taxon>
        <taxon>Oryzeae</taxon>
        <taxon>Oryzinae</taxon>
        <taxon>Oryza</taxon>
    </lineage>
</organism>